<gene>
    <name evidence="1" type="ORF">NP493_3561g00000</name>
</gene>
<dbReference type="AlphaFoldDB" id="A0AAD9J5P3"/>
<dbReference type="PANTHER" id="PTHR20208">
    <property type="entry name" value="STRUCTURE-SPECIFIC ENDONUCLEASE SUBUNIT SLX1"/>
    <property type="match status" value="1"/>
</dbReference>
<reference evidence="1" key="1">
    <citation type="journal article" date="2023" name="Mol. Biol. Evol.">
        <title>Third-Generation Sequencing Reveals the Adaptive Role of the Epigenome in Three Deep-Sea Polychaetes.</title>
        <authorList>
            <person name="Perez M."/>
            <person name="Aroh O."/>
            <person name="Sun Y."/>
            <person name="Lan Y."/>
            <person name="Juniper S.K."/>
            <person name="Young C.R."/>
            <person name="Angers B."/>
            <person name="Qian P.Y."/>
        </authorList>
    </citation>
    <scope>NUCLEOTIDE SEQUENCE</scope>
    <source>
        <strain evidence="1">R07B-5</strain>
    </source>
</reference>
<dbReference type="GO" id="GO:0000724">
    <property type="term" value="P:double-strand break repair via homologous recombination"/>
    <property type="evidence" value="ECO:0007669"/>
    <property type="project" value="TreeGrafter"/>
</dbReference>
<evidence type="ECO:0000313" key="2">
    <source>
        <dbReference type="Proteomes" id="UP001209878"/>
    </source>
</evidence>
<protein>
    <submittedName>
        <fullName evidence="1">Uncharacterized protein</fullName>
    </submittedName>
</protein>
<dbReference type="Proteomes" id="UP001209878">
    <property type="component" value="Unassembled WGS sequence"/>
</dbReference>
<name>A0AAD9J5P3_RIDPI</name>
<proteinExistence type="predicted"/>
<sequence>MLRCGPWNRQPLTVRWLKQEYQLNFDPLRLPPVHMATAYGPVNPHKSRRLRHVASKKKKQTQFEYKFSVLTDMLRCGPWNRQPLTVRWLKQEYQLNFDPLRLPPVHMATAYGPVVSKTVVSKTTSQEEGVTMATRCNVCHCPIQVSVHTPV</sequence>
<accession>A0AAD9J5P3</accession>
<dbReference type="PANTHER" id="PTHR20208:SF10">
    <property type="entry name" value="STRUCTURE-SPECIFIC ENDONUCLEASE SUBUNIT SLX1"/>
    <property type="match status" value="1"/>
</dbReference>
<keyword evidence="2" id="KW-1185">Reference proteome</keyword>
<organism evidence="1 2">
    <name type="scientific">Ridgeia piscesae</name>
    <name type="common">Tubeworm</name>
    <dbReference type="NCBI Taxonomy" id="27915"/>
    <lineage>
        <taxon>Eukaryota</taxon>
        <taxon>Metazoa</taxon>
        <taxon>Spiralia</taxon>
        <taxon>Lophotrochozoa</taxon>
        <taxon>Annelida</taxon>
        <taxon>Polychaeta</taxon>
        <taxon>Sedentaria</taxon>
        <taxon>Canalipalpata</taxon>
        <taxon>Sabellida</taxon>
        <taxon>Siboglinidae</taxon>
        <taxon>Ridgeia</taxon>
    </lineage>
</organism>
<dbReference type="GO" id="GO:0008821">
    <property type="term" value="F:crossover junction DNA endonuclease activity"/>
    <property type="evidence" value="ECO:0007669"/>
    <property type="project" value="TreeGrafter"/>
</dbReference>
<comment type="caution">
    <text evidence="1">The sequence shown here is derived from an EMBL/GenBank/DDBJ whole genome shotgun (WGS) entry which is preliminary data.</text>
</comment>
<dbReference type="InterPro" id="IPR050381">
    <property type="entry name" value="SLX1_endonuclease"/>
</dbReference>
<dbReference type="GO" id="GO:0017108">
    <property type="term" value="F:5'-flap endonuclease activity"/>
    <property type="evidence" value="ECO:0007669"/>
    <property type="project" value="TreeGrafter"/>
</dbReference>
<dbReference type="GO" id="GO:0033557">
    <property type="term" value="C:Slx1-Slx4 complex"/>
    <property type="evidence" value="ECO:0007669"/>
    <property type="project" value="TreeGrafter"/>
</dbReference>
<evidence type="ECO:0000313" key="1">
    <source>
        <dbReference type="EMBL" id="KAK2146894.1"/>
    </source>
</evidence>
<dbReference type="EMBL" id="JAODUO010003550">
    <property type="protein sequence ID" value="KAK2146894.1"/>
    <property type="molecule type" value="Genomic_DNA"/>
</dbReference>